<dbReference type="Proteomes" id="UP000297391">
    <property type="component" value="Unassembled WGS sequence"/>
</dbReference>
<keyword evidence="5 8" id="KW-0812">Transmembrane</keyword>
<dbReference type="OrthoDB" id="9807047at2"/>
<feature type="domain" description="ABC transmembrane type-1" evidence="9">
    <location>
        <begin position="88"/>
        <end position="294"/>
    </location>
</feature>
<feature type="transmembrane region" description="Helical" evidence="8">
    <location>
        <begin position="94"/>
        <end position="114"/>
    </location>
</feature>
<keyword evidence="7 8" id="KW-0472">Membrane</keyword>
<evidence type="ECO:0000256" key="8">
    <source>
        <dbReference type="RuleBase" id="RU363032"/>
    </source>
</evidence>
<evidence type="ECO:0000256" key="7">
    <source>
        <dbReference type="ARBA" id="ARBA00023136"/>
    </source>
</evidence>
<dbReference type="InterPro" id="IPR035906">
    <property type="entry name" value="MetI-like_sf"/>
</dbReference>
<dbReference type="PROSITE" id="PS50928">
    <property type="entry name" value="ABC_TM1"/>
    <property type="match status" value="1"/>
</dbReference>
<feature type="transmembrane region" description="Helical" evidence="8">
    <location>
        <begin position="174"/>
        <end position="194"/>
    </location>
</feature>
<sequence>MNTKKLKRRLNRLVPSGKQVVIGIPFLWLFLFFALPFFIVLKISFAEADVAIPPYTEIYTYVEQKLQLVLNLANYQLLAGDELYISAYLGSLKMAFFSTLLCLLIGYPMAYAIATARKEMQTVLVLLIMMPTWTAILIRVYAWMGILSNNGLLNGFLMSMGLINEPLQILNTNIAVYIGVVYSYLPFMILPLYANLVKHDQSLLEAASDLGSSTFNSFWKITVPLSKNGIIAGCMLVFIPVVGEFVIPELLGGPETLMIGKVLWQEFFNNRDWPVASALAVVMLAILIVPIILFNRSQAKEMEGKI</sequence>
<keyword evidence="11" id="KW-1185">Reference proteome</keyword>
<keyword evidence="4" id="KW-1003">Cell membrane</keyword>
<comment type="caution">
    <text evidence="10">The sequence shown here is derived from an EMBL/GenBank/DDBJ whole genome shotgun (WGS) entry which is preliminary data.</text>
</comment>
<organism evidence="10 11">
    <name type="scientific">Pseudomonas kairouanensis</name>
    <dbReference type="NCBI Taxonomy" id="2293832"/>
    <lineage>
        <taxon>Bacteria</taxon>
        <taxon>Pseudomonadati</taxon>
        <taxon>Pseudomonadota</taxon>
        <taxon>Gammaproteobacteria</taxon>
        <taxon>Pseudomonadales</taxon>
        <taxon>Pseudomonadaceae</taxon>
        <taxon>Pseudomonas</taxon>
    </lineage>
</organism>
<dbReference type="InterPro" id="IPR000515">
    <property type="entry name" value="MetI-like"/>
</dbReference>
<evidence type="ECO:0000256" key="5">
    <source>
        <dbReference type="ARBA" id="ARBA00022692"/>
    </source>
</evidence>
<evidence type="ECO:0000256" key="1">
    <source>
        <dbReference type="ARBA" id="ARBA00004651"/>
    </source>
</evidence>
<evidence type="ECO:0000256" key="3">
    <source>
        <dbReference type="ARBA" id="ARBA00022448"/>
    </source>
</evidence>
<evidence type="ECO:0000313" key="11">
    <source>
        <dbReference type="Proteomes" id="UP000297391"/>
    </source>
</evidence>
<feature type="transmembrane region" description="Helical" evidence="8">
    <location>
        <begin position="20"/>
        <end position="41"/>
    </location>
</feature>
<name>A0A4Z0AKV7_9PSED</name>
<keyword evidence="6 8" id="KW-1133">Transmembrane helix</keyword>
<dbReference type="SUPFAM" id="SSF161098">
    <property type="entry name" value="MetI-like"/>
    <property type="match status" value="1"/>
</dbReference>
<dbReference type="EMBL" id="QUZU01000027">
    <property type="protein sequence ID" value="TFY87003.1"/>
    <property type="molecule type" value="Genomic_DNA"/>
</dbReference>
<dbReference type="Pfam" id="PF00528">
    <property type="entry name" value="BPD_transp_1"/>
    <property type="match status" value="1"/>
</dbReference>
<proteinExistence type="inferred from homology"/>
<evidence type="ECO:0000256" key="4">
    <source>
        <dbReference type="ARBA" id="ARBA00022475"/>
    </source>
</evidence>
<feature type="transmembrane region" description="Helical" evidence="8">
    <location>
        <begin position="123"/>
        <end position="144"/>
    </location>
</feature>
<protein>
    <submittedName>
        <fullName evidence="10">ABC transporter permease subunit</fullName>
    </submittedName>
</protein>
<keyword evidence="3 8" id="KW-0813">Transport</keyword>
<evidence type="ECO:0000259" key="9">
    <source>
        <dbReference type="PROSITE" id="PS50928"/>
    </source>
</evidence>
<dbReference type="AlphaFoldDB" id="A0A4Z0AKV7"/>
<dbReference type="GO" id="GO:0055085">
    <property type="term" value="P:transmembrane transport"/>
    <property type="evidence" value="ECO:0007669"/>
    <property type="project" value="InterPro"/>
</dbReference>
<dbReference type="PANTHER" id="PTHR42929:SF3">
    <property type="entry name" value="PUTRESCINE TRANSPORT SYSTEM PERMEASE PROTEIN POTH"/>
    <property type="match status" value="1"/>
</dbReference>
<evidence type="ECO:0000256" key="6">
    <source>
        <dbReference type="ARBA" id="ARBA00022989"/>
    </source>
</evidence>
<comment type="similarity">
    <text evidence="2">Belongs to the binding-protein-dependent transport system permease family. CysTW subfamily.</text>
</comment>
<evidence type="ECO:0000256" key="2">
    <source>
        <dbReference type="ARBA" id="ARBA00007069"/>
    </source>
</evidence>
<dbReference type="Gene3D" id="1.10.3720.10">
    <property type="entry name" value="MetI-like"/>
    <property type="match status" value="1"/>
</dbReference>
<evidence type="ECO:0000313" key="10">
    <source>
        <dbReference type="EMBL" id="TFY87003.1"/>
    </source>
</evidence>
<dbReference type="FunFam" id="1.10.3720.10:FF:000043">
    <property type="entry name" value="Putrescine ABC transporter permease PotH"/>
    <property type="match status" value="1"/>
</dbReference>
<comment type="subcellular location">
    <subcellularLocation>
        <location evidence="1 8">Cell membrane</location>
        <topology evidence="1 8">Multi-pass membrane protein</topology>
    </subcellularLocation>
</comment>
<dbReference type="CDD" id="cd06261">
    <property type="entry name" value="TM_PBP2"/>
    <property type="match status" value="1"/>
</dbReference>
<feature type="transmembrane region" description="Helical" evidence="8">
    <location>
        <begin position="273"/>
        <end position="294"/>
    </location>
</feature>
<gene>
    <name evidence="10" type="ORF">DYL59_19785</name>
</gene>
<feature type="transmembrane region" description="Helical" evidence="8">
    <location>
        <begin position="230"/>
        <end position="253"/>
    </location>
</feature>
<dbReference type="PANTHER" id="PTHR42929">
    <property type="entry name" value="INNER MEMBRANE ABC TRANSPORTER PERMEASE PROTEIN YDCU-RELATED-RELATED"/>
    <property type="match status" value="1"/>
</dbReference>
<dbReference type="GO" id="GO:0005886">
    <property type="term" value="C:plasma membrane"/>
    <property type="evidence" value="ECO:0007669"/>
    <property type="project" value="UniProtKB-SubCell"/>
</dbReference>
<accession>A0A4Z0AKV7</accession>
<dbReference type="RefSeq" id="WP_135290677.1">
    <property type="nucleotide sequence ID" value="NZ_QUZU01000027.1"/>
</dbReference>
<reference evidence="10 11" key="1">
    <citation type="journal article" date="2019" name="Syst. Appl. Microbiol.">
        <title>New species of pathogenic Pseudomonas isolated from citrus in Tunisia: Proposal of Pseudomonas kairouanensis sp. nov. and Pseudomonas nabeulensis sp. nov.</title>
        <authorList>
            <person name="Oueslati M."/>
            <person name="Mulet M."/>
            <person name="Gomila M."/>
            <person name="Berge O."/>
            <person name="Hajlaoui M.R."/>
            <person name="Lalucat J."/>
            <person name="Sadfi-Zouaoui N."/>
            <person name="Garcia-Valdes E."/>
        </authorList>
    </citation>
    <scope>NUCLEOTIDE SEQUENCE [LARGE SCALE GENOMIC DNA]</scope>
    <source>
        <strain evidence="10 11">KC12</strain>
    </source>
</reference>